<sequence length="138" mass="16241">MPKKIITEKTLPLALYELDKWSGKLTWNSFAEQLAKVLGEEKISRHTLLSYPALVEAFNDRKDSLKESVKDEEKDITLDFAKQQIATLEAKVERLEKQNEKLLEQFVRWQHNAYMMPNVDMKLLNKQLDKPLPEVDRR</sequence>
<organism evidence="2 3">
    <name type="scientific">Pseudoalteromonas citrea</name>
    <dbReference type="NCBI Taxonomy" id="43655"/>
    <lineage>
        <taxon>Bacteria</taxon>
        <taxon>Pseudomonadati</taxon>
        <taxon>Pseudomonadota</taxon>
        <taxon>Gammaproteobacteria</taxon>
        <taxon>Alteromonadales</taxon>
        <taxon>Pseudoalteromonadaceae</taxon>
        <taxon>Pseudoalteromonas</taxon>
    </lineage>
</organism>
<evidence type="ECO:0000313" key="3">
    <source>
        <dbReference type="Proteomes" id="UP000016487"/>
    </source>
</evidence>
<protein>
    <submittedName>
        <fullName evidence="2">Uncharacterized protein</fullName>
    </submittedName>
</protein>
<reference evidence="2" key="1">
    <citation type="journal article" date="2012" name="J. Bacteriol.">
        <title>Genome sequences of type strains of seven species of the marine bacterium Pseudoalteromonas.</title>
        <authorList>
            <person name="Xie B.B."/>
            <person name="Shu Y.L."/>
            <person name="Qin Q.L."/>
            <person name="Rong J.C."/>
            <person name="Zhang X.Y."/>
            <person name="Chen X.L."/>
            <person name="Shi M."/>
            <person name="He H.L."/>
            <person name="Zhou B.C."/>
            <person name="Zhang Y.Z."/>
        </authorList>
    </citation>
    <scope>NUCLEOTIDE SEQUENCE</scope>
    <source>
        <strain evidence="2">DSM 8771</strain>
    </source>
</reference>
<reference evidence="2" key="2">
    <citation type="submission" date="2015-03" db="EMBL/GenBank/DDBJ databases">
        <title>Genome sequence of Pseudoalteromonas citrea.</title>
        <authorList>
            <person name="Xie B.-B."/>
            <person name="Rong J.-C."/>
            <person name="Qin Q.-L."/>
            <person name="Zhang Y.-Z."/>
        </authorList>
    </citation>
    <scope>NUCLEOTIDE SEQUENCE</scope>
    <source>
        <strain evidence="2">DSM 8771</strain>
    </source>
</reference>
<accession>A0AAD4FU85</accession>
<dbReference type="AlphaFoldDB" id="A0AAD4FU85"/>
<comment type="caution">
    <text evidence="2">The sequence shown here is derived from an EMBL/GenBank/DDBJ whole genome shotgun (WGS) entry which is preliminary data.</text>
</comment>
<proteinExistence type="predicted"/>
<dbReference type="EMBL" id="AHBZ03000012">
    <property type="protein sequence ID" value="KAF7775586.1"/>
    <property type="molecule type" value="Genomic_DNA"/>
</dbReference>
<dbReference type="Proteomes" id="UP000016487">
    <property type="component" value="Unassembled WGS sequence"/>
</dbReference>
<feature type="coiled-coil region" evidence="1">
    <location>
        <begin position="55"/>
        <end position="112"/>
    </location>
</feature>
<evidence type="ECO:0000256" key="1">
    <source>
        <dbReference type="SAM" id="Coils"/>
    </source>
</evidence>
<evidence type="ECO:0000313" key="2">
    <source>
        <dbReference type="EMBL" id="KAF7775586.1"/>
    </source>
</evidence>
<name>A0AAD4FU85_9GAMM</name>
<gene>
    <name evidence="2" type="ORF">PCIT_a1802</name>
</gene>
<dbReference type="RefSeq" id="WP_010361332.1">
    <property type="nucleotide sequence ID" value="NZ_AHBZ03000012.1"/>
</dbReference>
<keyword evidence="1" id="KW-0175">Coiled coil</keyword>